<gene>
    <name evidence="3" type="ORF">CYMTET_8097</name>
</gene>
<proteinExistence type="inferred from homology"/>
<comment type="caution">
    <text evidence="3">The sequence shown here is derived from an EMBL/GenBank/DDBJ whole genome shotgun (WGS) entry which is preliminary data.</text>
</comment>
<evidence type="ECO:0000313" key="3">
    <source>
        <dbReference type="EMBL" id="KAK3284244.1"/>
    </source>
</evidence>
<sequence length="315" mass="34181">MDSQFGTRRASMFCKQNNLSALASRPLVYAASVTREDASRNIAFEELASDFQDAEGTERFKLLIQYAKNLEPMSDSERAMENRIMGCTSQVWITAELGADGSIIYRGDSDSDISKGLCAVLIKCLSGLTPLEVLEVPTEKLSLFGFSEDAATASRTNGFYNMLEAMKKSARLLTPGAGAASVFPSLTISADAVTAQGDFALSQAKFLEPDAAAVDRLVEALSAKKIGVVAHFYMDPEVQGVLSAAAKRWPHIHISDSLVMADRAVGMAEAGYVTLRVFHRLFCLPSLHWHPVRLRARALVREAASRRLAAKALAT</sequence>
<dbReference type="InterPro" id="IPR036094">
    <property type="entry name" value="NadA_sf"/>
</dbReference>
<feature type="domain" description="Fe-S metabolism associated" evidence="2">
    <location>
        <begin position="50"/>
        <end position="168"/>
    </location>
</feature>
<reference evidence="3 4" key="1">
    <citation type="journal article" date="2015" name="Genome Biol. Evol.">
        <title>Comparative Genomics of a Bacterivorous Green Alga Reveals Evolutionary Causalities and Consequences of Phago-Mixotrophic Mode of Nutrition.</title>
        <authorList>
            <person name="Burns J.A."/>
            <person name="Paasch A."/>
            <person name="Narechania A."/>
            <person name="Kim E."/>
        </authorList>
    </citation>
    <scope>NUCLEOTIDE SEQUENCE [LARGE SCALE GENOMIC DNA]</scope>
    <source>
        <strain evidence="3 4">PLY_AMNH</strain>
    </source>
</reference>
<dbReference type="GO" id="GO:0008987">
    <property type="term" value="F:quinolinate synthetase A activity"/>
    <property type="evidence" value="ECO:0007669"/>
    <property type="project" value="InterPro"/>
</dbReference>
<dbReference type="GO" id="GO:0009435">
    <property type="term" value="P:NAD+ biosynthetic process"/>
    <property type="evidence" value="ECO:0007669"/>
    <property type="project" value="InterPro"/>
</dbReference>
<dbReference type="Pfam" id="PF02657">
    <property type="entry name" value="SufE"/>
    <property type="match status" value="1"/>
</dbReference>
<protein>
    <recommendedName>
        <fullName evidence="2">Fe-S metabolism associated domain-containing protein</fullName>
    </recommendedName>
</protein>
<dbReference type="Proteomes" id="UP001190700">
    <property type="component" value="Unassembled WGS sequence"/>
</dbReference>
<keyword evidence="4" id="KW-1185">Reference proteome</keyword>
<comment type="similarity">
    <text evidence="1">Belongs to the SufE family.</text>
</comment>
<dbReference type="InterPro" id="IPR003808">
    <property type="entry name" value="Fe-S_metab-assoc_dom"/>
</dbReference>
<dbReference type="PANTHER" id="PTHR43597:SF5">
    <property type="entry name" value="SUFE-LIKE PROTEIN 2, CHLOROPLASTIC"/>
    <property type="match status" value="1"/>
</dbReference>
<dbReference type="GO" id="GO:0051539">
    <property type="term" value="F:4 iron, 4 sulfur cluster binding"/>
    <property type="evidence" value="ECO:0007669"/>
    <property type="project" value="InterPro"/>
</dbReference>
<evidence type="ECO:0000256" key="1">
    <source>
        <dbReference type="ARBA" id="ARBA00010282"/>
    </source>
</evidence>
<accession>A0AAE0GTP9</accession>
<evidence type="ECO:0000259" key="2">
    <source>
        <dbReference type="Pfam" id="PF02657"/>
    </source>
</evidence>
<evidence type="ECO:0000313" key="4">
    <source>
        <dbReference type="Proteomes" id="UP001190700"/>
    </source>
</evidence>
<dbReference type="EMBL" id="LGRX02002406">
    <property type="protein sequence ID" value="KAK3284244.1"/>
    <property type="molecule type" value="Genomic_DNA"/>
</dbReference>
<name>A0AAE0GTP9_9CHLO</name>
<organism evidence="3 4">
    <name type="scientific">Cymbomonas tetramitiformis</name>
    <dbReference type="NCBI Taxonomy" id="36881"/>
    <lineage>
        <taxon>Eukaryota</taxon>
        <taxon>Viridiplantae</taxon>
        <taxon>Chlorophyta</taxon>
        <taxon>Pyramimonadophyceae</taxon>
        <taxon>Pyramimonadales</taxon>
        <taxon>Pyramimonadaceae</taxon>
        <taxon>Cymbomonas</taxon>
    </lineage>
</organism>
<dbReference type="SUPFAM" id="SSF82649">
    <property type="entry name" value="SufE/NifU"/>
    <property type="match status" value="1"/>
</dbReference>
<dbReference type="AlphaFoldDB" id="A0AAE0GTP9"/>
<feature type="non-terminal residue" evidence="3">
    <location>
        <position position="315"/>
    </location>
</feature>
<dbReference type="PANTHER" id="PTHR43597">
    <property type="entry name" value="SULFUR ACCEPTOR PROTEIN CSDE"/>
    <property type="match status" value="1"/>
</dbReference>
<dbReference type="Gene3D" id="3.90.1010.10">
    <property type="match status" value="1"/>
</dbReference>
<dbReference type="SUPFAM" id="SSF142754">
    <property type="entry name" value="NadA-like"/>
    <property type="match status" value="1"/>
</dbReference>